<evidence type="ECO:0000256" key="2">
    <source>
        <dbReference type="ARBA" id="ARBA00022723"/>
    </source>
</evidence>
<evidence type="ECO:0000256" key="5">
    <source>
        <dbReference type="ARBA" id="ARBA00023125"/>
    </source>
</evidence>
<evidence type="ECO:0000259" key="8">
    <source>
        <dbReference type="Pfam" id="PF14372"/>
    </source>
</evidence>
<dbReference type="AlphaFoldDB" id="A0A9Q3DC62"/>
<keyword evidence="3" id="KW-0863">Zinc-finger</keyword>
<dbReference type="Pfam" id="PF14372">
    <property type="entry name" value="hAT-like_RNase-H"/>
    <property type="match status" value="1"/>
</dbReference>
<keyword evidence="6" id="KW-0539">Nucleus</keyword>
<evidence type="ECO:0000259" key="7">
    <source>
        <dbReference type="Pfam" id="PF05699"/>
    </source>
</evidence>
<feature type="domain" description="hAT-like transposase RNase-H fold" evidence="8">
    <location>
        <begin position="234"/>
        <end position="306"/>
    </location>
</feature>
<gene>
    <name evidence="9" type="ORF">O181_039830</name>
</gene>
<evidence type="ECO:0000313" key="10">
    <source>
        <dbReference type="Proteomes" id="UP000765509"/>
    </source>
</evidence>
<dbReference type="EMBL" id="AVOT02015645">
    <property type="protein sequence ID" value="MBW0500115.1"/>
    <property type="molecule type" value="Genomic_DNA"/>
</dbReference>
<evidence type="ECO:0000256" key="6">
    <source>
        <dbReference type="ARBA" id="ARBA00023242"/>
    </source>
</evidence>
<protein>
    <recommendedName>
        <fullName evidence="11">HAT C-terminal dimerisation domain-containing protein</fullName>
    </recommendedName>
</protein>
<organism evidence="9 10">
    <name type="scientific">Austropuccinia psidii MF-1</name>
    <dbReference type="NCBI Taxonomy" id="1389203"/>
    <lineage>
        <taxon>Eukaryota</taxon>
        <taxon>Fungi</taxon>
        <taxon>Dikarya</taxon>
        <taxon>Basidiomycota</taxon>
        <taxon>Pucciniomycotina</taxon>
        <taxon>Pucciniomycetes</taxon>
        <taxon>Pucciniales</taxon>
        <taxon>Sphaerophragmiaceae</taxon>
        <taxon>Austropuccinia</taxon>
    </lineage>
</organism>
<dbReference type="Pfam" id="PF05699">
    <property type="entry name" value="Dimer_Tnp_hAT"/>
    <property type="match status" value="1"/>
</dbReference>
<keyword evidence="2" id="KW-0479">Metal-binding</keyword>
<evidence type="ECO:0000256" key="3">
    <source>
        <dbReference type="ARBA" id="ARBA00022771"/>
    </source>
</evidence>
<dbReference type="GO" id="GO:0008270">
    <property type="term" value="F:zinc ion binding"/>
    <property type="evidence" value="ECO:0007669"/>
    <property type="project" value="UniProtKB-KW"/>
</dbReference>
<dbReference type="GO" id="GO:0003677">
    <property type="term" value="F:DNA binding"/>
    <property type="evidence" value="ECO:0007669"/>
    <property type="project" value="UniProtKB-KW"/>
</dbReference>
<proteinExistence type="predicted"/>
<dbReference type="PANTHER" id="PTHR46481">
    <property type="entry name" value="ZINC FINGER BED DOMAIN-CONTAINING PROTEIN 4"/>
    <property type="match status" value="1"/>
</dbReference>
<comment type="subcellular location">
    <subcellularLocation>
        <location evidence="1">Nucleus</location>
    </subcellularLocation>
</comment>
<dbReference type="PANTHER" id="PTHR46481:SF10">
    <property type="entry name" value="ZINC FINGER BED DOMAIN-CONTAINING PROTEIN 39"/>
    <property type="match status" value="1"/>
</dbReference>
<dbReference type="OrthoDB" id="2506934at2759"/>
<evidence type="ECO:0000256" key="1">
    <source>
        <dbReference type="ARBA" id="ARBA00004123"/>
    </source>
</evidence>
<feature type="domain" description="HAT C-terminal dimerisation" evidence="7">
    <location>
        <begin position="382"/>
        <end position="461"/>
    </location>
</feature>
<dbReference type="InterPro" id="IPR052035">
    <property type="entry name" value="ZnF_BED_domain_contain"/>
</dbReference>
<dbReference type="GO" id="GO:0005634">
    <property type="term" value="C:nucleus"/>
    <property type="evidence" value="ECO:0007669"/>
    <property type="project" value="UniProtKB-SubCell"/>
</dbReference>
<reference evidence="9" key="1">
    <citation type="submission" date="2021-03" db="EMBL/GenBank/DDBJ databases">
        <title>Draft genome sequence of rust myrtle Austropuccinia psidii MF-1, a brazilian biotype.</title>
        <authorList>
            <person name="Quecine M.C."/>
            <person name="Pachon D.M.R."/>
            <person name="Bonatelli M.L."/>
            <person name="Correr F.H."/>
            <person name="Franceschini L.M."/>
            <person name="Leite T.F."/>
            <person name="Margarido G.R.A."/>
            <person name="Almeida C.A."/>
            <person name="Ferrarezi J.A."/>
            <person name="Labate C.A."/>
        </authorList>
    </citation>
    <scope>NUCLEOTIDE SEQUENCE</scope>
    <source>
        <strain evidence="9">MF-1</strain>
    </source>
</reference>
<accession>A0A9Q3DC62</accession>
<keyword evidence="10" id="KW-1185">Reference proteome</keyword>
<dbReference type="InterPro" id="IPR012337">
    <property type="entry name" value="RNaseH-like_sf"/>
</dbReference>
<dbReference type="SUPFAM" id="SSF53098">
    <property type="entry name" value="Ribonuclease H-like"/>
    <property type="match status" value="1"/>
</dbReference>
<comment type="caution">
    <text evidence="9">The sequence shown here is derived from an EMBL/GenBank/DDBJ whole genome shotgun (WGS) entry which is preliminary data.</text>
</comment>
<keyword evidence="5" id="KW-0238">DNA-binding</keyword>
<name>A0A9Q3DC62_9BASI</name>
<evidence type="ECO:0000256" key="4">
    <source>
        <dbReference type="ARBA" id="ARBA00022833"/>
    </source>
</evidence>
<evidence type="ECO:0008006" key="11">
    <source>
        <dbReference type="Google" id="ProtNLM"/>
    </source>
</evidence>
<dbReference type="GO" id="GO:0046983">
    <property type="term" value="F:protein dimerization activity"/>
    <property type="evidence" value="ECO:0007669"/>
    <property type="project" value="InterPro"/>
</dbReference>
<sequence length="471" mass="53863">MDRHFKLHSILLGLTEIEGDHSGHSLANQFLKVIQRYELEKQIMCITTDNASANHRMAQEIQVKCPTFVAETNTIGCMAHIIHLAARDGLKALAHSNGTQTEAQEPQGQMDLYNLIDQADGFYLKYDSIVSRIARLGSYLRQSPQRREKFIAMVNFVYDEGKNTRASTLLTHVATRWNSTYEMLVRALQLKDAYTQFCLPESLQAYRLTPLEWDKVQIMINLLHPLYEATLIICQSKYPTINQALPMYILLIKRIQQASQQYDVAPMTPAITAMTGKLSKYLRILLQKTPVICATILDPRFKVRFFMSHETILSQYGTSSRLLSDIFEEIARHHFDANNSPNEPIDQPNEALEVNTNVANVQGLYDEMYPTSGQEVTTLENELQRFLAEPLERKDTNILEFWKSRHAIFPTLYTMAHKYLAIPASSAPSERVFSGGRKILTYQRSMLSSMHVEQLACVKDWARKFGPIYSA</sequence>
<dbReference type="Proteomes" id="UP000765509">
    <property type="component" value="Unassembled WGS sequence"/>
</dbReference>
<dbReference type="InterPro" id="IPR025525">
    <property type="entry name" value="hAT-like_transposase_RNase-H"/>
</dbReference>
<keyword evidence="4" id="KW-0862">Zinc</keyword>
<dbReference type="InterPro" id="IPR008906">
    <property type="entry name" value="HATC_C_dom"/>
</dbReference>
<evidence type="ECO:0000313" key="9">
    <source>
        <dbReference type="EMBL" id="MBW0500115.1"/>
    </source>
</evidence>